<comment type="function">
    <text evidence="1">Plays a role in synthesis, processing and/or stability of 23S rRNA.</text>
</comment>
<protein>
    <recommendedName>
        <fullName evidence="3">Large ribosomal RNA subunit accumulation protein YceD</fullName>
    </recommendedName>
    <alternativeName>
        <fullName evidence="5">23S rRNA accumulation protein YceD</fullName>
    </alternativeName>
</protein>
<keyword evidence="8" id="KW-1185">Reference proteome</keyword>
<proteinExistence type="inferred from homology"/>
<accession>A0ABS1CN56</accession>
<sequence>MREALPHSVDPRRLAELSRELVGTLALERLPRLAAVVAPADPAADYASYRLRFRRDASGRDLVEGEVAATLHLRCERCNQALALPVASAFTLAVVDGLDEAAQLPEAYDPLLPEEATLDPAALVEDELLLAVPAAPRHAEGACRAPRYVSAEQQADDEQAGASADDNPFAVLESLKRRH</sequence>
<evidence type="ECO:0000313" key="7">
    <source>
        <dbReference type="EMBL" id="MBK1633133.1"/>
    </source>
</evidence>
<evidence type="ECO:0000256" key="1">
    <source>
        <dbReference type="ARBA" id="ARBA00002868"/>
    </source>
</evidence>
<organism evidence="7 8">
    <name type="scientific">Thiohalocapsa halophila</name>
    <dbReference type="NCBI Taxonomy" id="69359"/>
    <lineage>
        <taxon>Bacteria</taxon>
        <taxon>Pseudomonadati</taxon>
        <taxon>Pseudomonadota</taxon>
        <taxon>Gammaproteobacteria</taxon>
        <taxon>Chromatiales</taxon>
        <taxon>Chromatiaceae</taxon>
        <taxon>Thiohalocapsa</taxon>
    </lineage>
</organism>
<dbReference type="EMBL" id="NRRV01000069">
    <property type="protein sequence ID" value="MBK1633133.1"/>
    <property type="molecule type" value="Genomic_DNA"/>
</dbReference>
<gene>
    <name evidence="7" type="ORF">CKO31_20735</name>
</gene>
<dbReference type="Pfam" id="PF02620">
    <property type="entry name" value="YceD"/>
    <property type="match status" value="1"/>
</dbReference>
<dbReference type="Proteomes" id="UP000748752">
    <property type="component" value="Unassembled WGS sequence"/>
</dbReference>
<evidence type="ECO:0000256" key="5">
    <source>
        <dbReference type="ARBA" id="ARBA00031841"/>
    </source>
</evidence>
<comment type="caution">
    <text evidence="7">The sequence shown here is derived from an EMBL/GenBank/DDBJ whole genome shotgun (WGS) entry which is preliminary data.</text>
</comment>
<dbReference type="PANTHER" id="PTHR38099:SF1">
    <property type="entry name" value="LARGE RIBOSOMAL RNA SUBUNIT ACCUMULATION PROTEIN YCED"/>
    <property type="match status" value="1"/>
</dbReference>
<evidence type="ECO:0000256" key="3">
    <source>
        <dbReference type="ARBA" id="ARBA00015716"/>
    </source>
</evidence>
<comment type="similarity">
    <text evidence="2">Belongs to the DUF177 domain family.</text>
</comment>
<feature type="region of interest" description="Disordered" evidence="6">
    <location>
        <begin position="146"/>
        <end position="179"/>
    </location>
</feature>
<evidence type="ECO:0000256" key="4">
    <source>
        <dbReference type="ARBA" id="ARBA00022517"/>
    </source>
</evidence>
<keyword evidence="4" id="KW-0690">Ribosome biogenesis</keyword>
<name>A0ABS1CN56_9GAMM</name>
<dbReference type="InterPro" id="IPR039255">
    <property type="entry name" value="YceD_bac"/>
</dbReference>
<reference evidence="7 8" key="1">
    <citation type="journal article" date="2020" name="Microorganisms">
        <title>Osmotic Adaptation and Compatible Solute Biosynthesis of Phototrophic Bacteria as Revealed from Genome Analyses.</title>
        <authorList>
            <person name="Imhoff J.F."/>
            <person name="Rahn T."/>
            <person name="Kunzel S."/>
            <person name="Keller A."/>
            <person name="Neulinger S.C."/>
        </authorList>
    </citation>
    <scope>NUCLEOTIDE SEQUENCE [LARGE SCALE GENOMIC DNA]</scope>
    <source>
        <strain evidence="7 8">DSM 6210</strain>
    </source>
</reference>
<dbReference type="InterPro" id="IPR003772">
    <property type="entry name" value="YceD"/>
</dbReference>
<dbReference type="RefSeq" id="WP_200241144.1">
    <property type="nucleotide sequence ID" value="NZ_NRRV01000069.1"/>
</dbReference>
<evidence type="ECO:0000256" key="2">
    <source>
        <dbReference type="ARBA" id="ARBA00010740"/>
    </source>
</evidence>
<dbReference type="PANTHER" id="PTHR38099">
    <property type="entry name" value="LARGE RIBOSOMAL RNA SUBUNIT ACCUMULATION PROTEIN YCED"/>
    <property type="match status" value="1"/>
</dbReference>
<evidence type="ECO:0000256" key="6">
    <source>
        <dbReference type="SAM" id="MobiDB-lite"/>
    </source>
</evidence>
<evidence type="ECO:0000313" key="8">
    <source>
        <dbReference type="Proteomes" id="UP000748752"/>
    </source>
</evidence>